<organism evidence="1 2">
    <name type="scientific">Hamiltosporidium magnivora</name>
    <dbReference type="NCBI Taxonomy" id="148818"/>
    <lineage>
        <taxon>Eukaryota</taxon>
        <taxon>Fungi</taxon>
        <taxon>Fungi incertae sedis</taxon>
        <taxon>Microsporidia</taxon>
        <taxon>Dubosqiidae</taxon>
        <taxon>Hamiltosporidium</taxon>
    </lineage>
</organism>
<evidence type="ECO:0000313" key="2">
    <source>
        <dbReference type="Proteomes" id="UP000291404"/>
    </source>
</evidence>
<gene>
    <name evidence="1" type="ORF">CWI36_0021p0010</name>
</gene>
<protein>
    <submittedName>
        <fullName evidence="1">Uncharacterized protein</fullName>
    </submittedName>
</protein>
<proteinExistence type="predicted"/>
<keyword evidence="2" id="KW-1185">Reference proteome</keyword>
<dbReference type="EMBL" id="PITI01000021">
    <property type="protein sequence ID" value="TBU09531.1"/>
    <property type="molecule type" value="Genomic_DNA"/>
</dbReference>
<evidence type="ECO:0000313" key="1">
    <source>
        <dbReference type="EMBL" id="TBU09531.1"/>
    </source>
</evidence>
<name>A0A4Q9LPS3_9MICR</name>
<reference evidence="1 2" key="1">
    <citation type="submission" date="2017-12" db="EMBL/GenBank/DDBJ databases">
        <authorList>
            <person name="Pombert J.-F."/>
            <person name="Haag K.L."/>
            <person name="Ebert D."/>
        </authorList>
    </citation>
    <scope>NUCLEOTIDE SEQUENCE [LARGE SCALE GENOMIC DNA]</scope>
    <source>
        <strain evidence="1">BE-OM-2</strain>
    </source>
</reference>
<accession>A0A4Q9LPS3</accession>
<dbReference type="AlphaFoldDB" id="A0A4Q9LPS3"/>
<comment type="caution">
    <text evidence="1">The sequence shown here is derived from an EMBL/GenBank/DDBJ whole genome shotgun (WGS) entry which is preliminary data.</text>
</comment>
<dbReference type="VEuPathDB" id="MicrosporidiaDB:CWI36_0021p0010"/>
<dbReference type="Proteomes" id="UP000291404">
    <property type="component" value="Unassembled WGS sequence"/>
</dbReference>
<sequence length="70" mass="8617">MDVNHISVYTEFTASNWVVFANFRPYVCDYDKYSALFNTYIYVKDKNKLKLKLTYSNKLIMENFKRMYYR</sequence>